<keyword evidence="12" id="KW-0829">Tyrosine-protein kinase</keyword>
<organism evidence="19 20">
    <name type="scientific">Shimia haliotis</name>
    <dbReference type="NCBI Taxonomy" id="1280847"/>
    <lineage>
        <taxon>Bacteria</taxon>
        <taxon>Pseudomonadati</taxon>
        <taxon>Pseudomonadota</taxon>
        <taxon>Alphaproteobacteria</taxon>
        <taxon>Rhodobacterales</taxon>
        <taxon>Roseobacteraceae</taxon>
    </lineage>
</organism>
<accession>A0A1I4D937</accession>
<protein>
    <submittedName>
        <fullName evidence="19">Tyrosine-protein kinase Etk/Wzc</fullName>
    </submittedName>
</protein>
<comment type="catalytic activity">
    <reaction evidence="13">
        <text>L-tyrosyl-[protein] + ATP = O-phospho-L-tyrosyl-[protein] + ADP + H(+)</text>
        <dbReference type="Rhea" id="RHEA:10596"/>
        <dbReference type="Rhea" id="RHEA-COMP:10136"/>
        <dbReference type="Rhea" id="RHEA-COMP:20101"/>
        <dbReference type="ChEBI" id="CHEBI:15378"/>
        <dbReference type="ChEBI" id="CHEBI:30616"/>
        <dbReference type="ChEBI" id="CHEBI:46858"/>
        <dbReference type="ChEBI" id="CHEBI:61978"/>
        <dbReference type="ChEBI" id="CHEBI:456216"/>
    </reaction>
</comment>
<dbReference type="FunFam" id="3.40.50.300:FF:000527">
    <property type="entry name" value="Tyrosine-protein kinase etk"/>
    <property type="match status" value="1"/>
</dbReference>
<evidence type="ECO:0000256" key="11">
    <source>
        <dbReference type="ARBA" id="ARBA00023136"/>
    </source>
</evidence>
<keyword evidence="6 15" id="KW-0812">Transmembrane</keyword>
<evidence type="ECO:0000256" key="2">
    <source>
        <dbReference type="ARBA" id="ARBA00008883"/>
    </source>
</evidence>
<keyword evidence="3" id="KW-1003">Cell membrane</keyword>
<dbReference type="GO" id="GO:0042802">
    <property type="term" value="F:identical protein binding"/>
    <property type="evidence" value="ECO:0007669"/>
    <property type="project" value="UniProtKB-ARBA"/>
</dbReference>
<dbReference type="Gene3D" id="3.40.50.300">
    <property type="entry name" value="P-loop containing nucleotide triphosphate hydrolases"/>
    <property type="match status" value="1"/>
</dbReference>
<dbReference type="GO" id="GO:0005524">
    <property type="term" value="F:ATP binding"/>
    <property type="evidence" value="ECO:0007669"/>
    <property type="project" value="UniProtKB-KW"/>
</dbReference>
<dbReference type="InterPro" id="IPR003856">
    <property type="entry name" value="LPS_length_determ_N"/>
</dbReference>
<dbReference type="GO" id="GO:0005886">
    <property type="term" value="C:plasma membrane"/>
    <property type="evidence" value="ECO:0007669"/>
    <property type="project" value="UniProtKB-SubCell"/>
</dbReference>
<evidence type="ECO:0000256" key="14">
    <source>
        <dbReference type="SAM" id="Coils"/>
    </source>
</evidence>
<feature type="domain" description="Polysaccharide chain length determinant N-terminal" evidence="16">
    <location>
        <begin position="15"/>
        <end position="106"/>
    </location>
</feature>
<keyword evidence="11 15" id="KW-0472">Membrane</keyword>
<feature type="domain" description="AAA" evidence="17">
    <location>
        <begin position="542"/>
        <end position="659"/>
    </location>
</feature>
<dbReference type="Pfam" id="PF13807">
    <property type="entry name" value="GNVR"/>
    <property type="match status" value="1"/>
</dbReference>
<evidence type="ECO:0000256" key="10">
    <source>
        <dbReference type="ARBA" id="ARBA00022989"/>
    </source>
</evidence>
<feature type="transmembrane region" description="Helical" evidence="15">
    <location>
        <begin position="440"/>
        <end position="458"/>
    </location>
</feature>
<dbReference type="InterPro" id="IPR005702">
    <property type="entry name" value="Wzc-like_C"/>
</dbReference>
<feature type="coiled-coil region" evidence="14">
    <location>
        <begin position="268"/>
        <end position="374"/>
    </location>
</feature>
<keyword evidence="14" id="KW-0175">Coiled coil</keyword>
<dbReference type="GO" id="GO:0004713">
    <property type="term" value="F:protein tyrosine kinase activity"/>
    <property type="evidence" value="ECO:0007669"/>
    <property type="project" value="UniProtKB-KW"/>
</dbReference>
<dbReference type="PANTHER" id="PTHR32309">
    <property type="entry name" value="TYROSINE-PROTEIN KINASE"/>
    <property type="match status" value="1"/>
</dbReference>
<name>A0A1I4D937_9RHOB</name>
<evidence type="ECO:0000256" key="9">
    <source>
        <dbReference type="ARBA" id="ARBA00022840"/>
    </source>
</evidence>
<dbReference type="AlphaFoldDB" id="A0A1I4D937"/>
<evidence type="ECO:0000256" key="12">
    <source>
        <dbReference type="ARBA" id="ARBA00023137"/>
    </source>
</evidence>
<keyword evidence="20" id="KW-1185">Reference proteome</keyword>
<evidence type="ECO:0000256" key="6">
    <source>
        <dbReference type="ARBA" id="ARBA00022692"/>
    </source>
</evidence>
<evidence type="ECO:0000259" key="18">
    <source>
        <dbReference type="Pfam" id="PF13807"/>
    </source>
</evidence>
<dbReference type="InterPro" id="IPR027417">
    <property type="entry name" value="P-loop_NTPase"/>
</dbReference>
<evidence type="ECO:0000256" key="15">
    <source>
        <dbReference type="SAM" id="Phobius"/>
    </source>
</evidence>
<keyword evidence="9" id="KW-0067">ATP-binding</keyword>
<feature type="domain" description="Tyrosine-protein kinase G-rich" evidence="18">
    <location>
        <begin position="381"/>
        <end position="461"/>
    </location>
</feature>
<evidence type="ECO:0000256" key="8">
    <source>
        <dbReference type="ARBA" id="ARBA00022777"/>
    </source>
</evidence>
<evidence type="ECO:0000259" key="17">
    <source>
        <dbReference type="Pfam" id="PF13614"/>
    </source>
</evidence>
<keyword evidence="4" id="KW-0997">Cell inner membrane</keyword>
<evidence type="ECO:0000313" key="20">
    <source>
        <dbReference type="Proteomes" id="UP000198851"/>
    </source>
</evidence>
<evidence type="ECO:0000313" key="19">
    <source>
        <dbReference type="EMBL" id="SFK90002.1"/>
    </source>
</evidence>
<dbReference type="SUPFAM" id="SSF52540">
    <property type="entry name" value="P-loop containing nucleoside triphosphate hydrolases"/>
    <property type="match status" value="1"/>
</dbReference>
<keyword evidence="10 15" id="KW-1133">Transmembrane helix</keyword>
<dbReference type="InterPro" id="IPR025669">
    <property type="entry name" value="AAA_dom"/>
</dbReference>
<evidence type="ECO:0000256" key="4">
    <source>
        <dbReference type="ARBA" id="ARBA00022519"/>
    </source>
</evidence>
<evidence type="ECO:0000256" key="1">
    <source>
        <dbReference type="ARBA" id="ARBA00004429"/>
    </source>
</evidence>
<reference evidence="20" key="1">
    <citation type="submission" date="2016-10" db="EMBL/GenBank/DDBJ databases">
        <authorList>
            <person name="Varghese N."/>
            <person name="Submissions S."/>
        </authorList>
    </citation>
    <scope>NUCLEOTIDE SEQUENCE [LARGE SCALE GENOMIC DNA]</scope>
    <source>
        <strain evidence="20">DSM 28453</strain>
    </source>
</reference>
<evidence type="ECO:0000259" key="16">
    <source>
        <dbReference type="Pfam" id="PF02706"/>
    </source>
</evidence>
<evidence type="ECO:0000256" key="5">
    <source>
        <dbReference type="ARBA" id="ARBA00022679"/>
    </source>
</evidence>
<dbReference type="InterPro" id="IPR050445">
    <property type="entry name" value="Bact_polysacc_biosynth/exp"/>
</dbReference>
<dbReference type="CDD" id="cd05387">
    <property type="entry name" value="BY-kinase"/>
    <property type="match status" value="1"/>
</dbReference>
<comment type="subcellular location">
    <subcellularLocation>
        <location evidence="1">Cell inner membrane</location>
        <topology evidence="1">Multi-pass membrane protein</topology>
    </subcellularLocation>
</comment>
<proteinExistence type="inferred from homology"/>
<feature type="transmembrane region" description="Helical" evidence="15">
    <location>
        <begin position="31"/>
        <end position="49"/>
    </location>
</feature>
<evidence type="ECO:0000256" key="3">
    <source>
        <dbReference type="ARBA" id="ARBA00022475"/>
    </source>
</evidence>
<keyword evidence="8 19" id="KW-0418">Kinase</keyword>
<gene>
    <name evidence="19" type="ORF">SAMN04488036_10310</name>
</gene>
<dbReference type="EMBL" id="FOSZ01000003">
    <property type="protein sequence ID" value="SFK90002.1"/>
    <property type="molecule type" value="Genomic_DNA"/>
</dbReference>
<dbReference type="Proteomes" id="UP000198851">
    <property type="component" value="Unassembled WGS sequence"/>
</dbReference>
<keyword evidence="7" id="KW-0547">Nucleotide-binding</keyword>
<sequence>MSQQNSRTQAPVADDEIDLLQLMKSLWAGKWTILGCTLLIGCIGTIVALNTPPTYQADALLQLEDNKANLSVPTALTELSGEVPQSTTEIEILKSRLVIGQAVSNLNLDWQAGPTFAPGLGYLLTRLPFELPDYEFLRPYATGGEKLRLDLLRVPPEWLDEDIWLKVLPDQTFSLSLPNDQELQGTVGEIVSDTEHDFAIRVGEMEGDAGKVFKVSQIPESKAVANVRSNLSVSEKGRNSGILELRFTAGSHETAQSTLHAISQTYVAQNVRRSAAEAQKSLEFVESQLPIARKKVEAAEDELNRFKQSEATVDLGLETETLLTQISLLDNELRRLQVEELELKERYTPNHPVYAQLLDNKNLIQQRIEQLREETVDLPQIQRDVIALTRALEVDQDSYLQMLRRAQELRVLQASSLGHIRIVDQAQSKSLPVAPRKSRVLGLALILGIVIGTAIVLLRNALRRGVRSSAQLEEVGLPVFATINRSKIEERAGRSKGARSILAISDPTDLAVEAFRSLRTSLHFGMLDASSKSVAITSPAPTAGKSFISTNFAVVAAQSGQRVCLIDGDMRRGRLYKFFGAKKNDAGLADILAGDTPLEDAKVATKVDGLEFIPCGKYPPNPADLLARPDFKDLLKDLNSQFDLVIVDCPPVLAVTDASIIAQHTGVSLLVARFDETPVGEVEAVLRTFENDGLSFTGAILNGFDPKKLIGGREYSFQNYRYDYKSRE</sequence>
<dbReference type="InterPro" id="IPR032807">
    <property type="entry name" value="GNVR"/>
</dbReference>
<dbReference type="Pfam" id="PF02706">
    <property type="entry name" value="Wzz"/>
    <property type="match status" value="1"/>
</dbReference>
<dbReference type="OrthoDB" id="230260at2"/>
<dbReference type="Pfam" id="PF13614">
    <property type="entry name" value="AAA_31"/>
    <property type="match status" value="1"/>
</dbReference>
<dbReference type="PANTHER" id="PTHR32309:SF32">
    <property type="entry name" value="TYROSINE-PROTEIN KINASE ETK-RELATED"/>
    <property type="match status" value="1"/>
</dbReference>
<comment type="similarity">
    <text evidence="2">Belongs to the etk/wzc family.</text>
</comment>
<dbReference type="STRING" id="1280847.SAMN04488036_10310"/>
<dbReference type="Pfam" id="PF23607">
    <property type="entry name" value="WZC_N"/>
    <property type="match status" value="1"/>
</dbReference>
<keyword evidence="5" id="KW-0808">Transferase</keyword>
<dbReference type="RefSeq" id="WP_139216168.1">
    <property type="nucleotide sequence ID" value="NZ_FOSZ01000003.1"/>
</dbReference>
<evidence type="ECO:0000256" key="7">
    <source>
        <dbReference type="ARBA" id="ARBA00022741"/>
    </source>
</evidence>
<evidence type="ECO:0000256" key="13">
    <source>
        <dbReference type="ARBA" id="ARBA00053015"/>
    </source>
</evidence>
<dbReference type="NCBIfam" id="TIGR01007">
    <property type="entry name" value="eps_fam"/>
    <property type="match status" value="1"/>
</dbReference>